<reference evidence="7" key="1">
    <citation type="submission" date="2015-04" db="EMBL/GenBank/DDBJ databases">
        <title>The genome sequence of the plant pathogenic Rhizarian Plasmodiophora brassicae reveals insights in its biotrophic life cycle and the origin of chitin synthesis.</title>
        <authorList>
            <person name="Schwelm A."/>
            <person name="Fogelqvist J."/>
            <person name="Knaust A."/>
            <person name="Julke S."/>
            <person name="Lilja T."/>
            <person name="Dhandapani V."/>
            <person name="Bonilla-Rosso G."/>
            <person name="Karlsson M."/>
            <person name="Shevchenko A."/>
            <person name="Choi S.R."/>
            <person name="Kim H.G."/>
            <person name="Park J.Y."/>
            <person name="Lim Y.P."/>
            <person name="Ludwig-Muller J."/>
            <person name="Dixelius C."/>
        </authorList>
    </citation>
    <scope>NUCLEOTIDE SEQUENCE</scope>
    <source>
        <tissue evidence="7">Potato root galls</tissue>
    </source>
</reference>
<evidence type="ECO:0000256" key="4">
    <source>
        <dbReference type="ARBA" id="ARBA00022989"/>
    </source>
</evidence>
<dbReference type="EMBL" id="HACM01010138">
    <property type="protein sequence ID" value="CRZ10580.1"/>
    <property type="molecule type" value="Transcribed_RNA"/>
</dbReference>
<dbReference type="GO" id="GO:0016020">
    <property type="term" value="C:membrane"/>
    <property type="evidence" value="ECO:0007669"/>
    <property type="project" value="UniProtKB-SubCell"/>
</dbReference>
<feature type="transmembrane region" description="Helical" evidence="6">
    <location>
        <begin position="369"/>
        <end position="389"/>
    </location>
</feature>
<feature type="transmembrane region" description="Helical" evidence="6">
    <location>
        <begin position="116"/>
        <end position="139"/>
    </location>
</feature>
<dbReference type="InterPro" id="IPR006876">
    <property type="entry name" value="LMBR1-like_membr_prot"/>
</dbReference>
<evidence type="ECO:0000313" key="7">
    <source>
        <dbReference type="EMBL" id="CRZ10580.1"/>
    </source>
</evidence>
<comment type="similarity">
    <text evidence="2">Belongs to the LIMR family.</text>
</comment>
<keyword evidence="3 6" id="KW-0812">Transmembrane</keyword>
<dbReference type="InterPro" id="IPR051584">
    <property type="entry name" value="GPCR-associated_LMBR1"/>
</dbReference>
<name>A0A0H5R8Y2_9EUKA</name>
<dbReference type="PANTHER" id="PTHR21355">
    <property type="entry name" value="G-PROTEIN COUPLED RECEPTOR-ASSOCIATED PROTEIN LMBRD2"/>
    <property type="match status" value="1"/>
</dbReference>
<evidence type="ECO:0008006" key="8">
    <source>
        <dbReference type="Google" id="ProtNLM"/>
    </source>
</evidence>
<feature type="transmembrane region" description="Helical" evidence="6">
    <location>
        <begin position="459"/>
        <end position="480"/>
    </location>
</feature>
<feature type="transmembrane region" description="Helical" evidence="6">
    <location>
        <begin position="6"/>
        <end position="25"/>
    </location>
</feature>
<keyword evidence="4 6" id="KW-1133">Transmembrane helix</keyword>
<feature type="transmembrane region" description="Helical" evidence="6">
    <location>
        <begin position="37"/>
        <end position="55"/>
    </location>
</feature>
<dbReference type="AlphaFoldDB" id="A0A0H5R8Y2"/>
<evidence type="ECO:0000256" key="1">
    <source>
        <dbReference type="ARBA" id="ARBA00004141"/>
    </source>
</evidence>
<proteinExistence type="inferred from homology"/>
<dbReference type="Pfam" id="PF04791">
    <property type="entry name" value="LMBR1"/>
    <property type="match status" value="1"/>
</dbReference>
<dbReference type="PANTHER" id="PTHR21355:SF0">
    <property type="entry name" value="G-PROTEIN COUPLED RECEPTOR-ASSOCIATED PROTEIN LMBRD2"/>
    <property type="match status" value="1"/>
</dbReference>
<feature type="transmembrane region" description="Helical" evidence="6">
    <location>
        <begin position="145"/>
        <end position="167"/>
    </location>
</feature>
<sequence length="540" mass="60933">MVSEWLSTWLIATVAISVLISGILLRQLAHPDVKFPALLVVLLSWSLSLTVVWVAPLDLDMGQIEPELLTPVWMVAYWTTSLLTWLIIPIQQAYYDSGHFNWRDKLREAIRSNLQFYVYAGVLIAAVAVAVAVTSGLAAANLLTLAMALANIWGLFLMVVLLGYGLVDIPRKLWNFGNTQLRARALYFQAVAIHDEYQDSTELISDTISMVEMASTKVKNLDDEKLTSYMDIIEAACPQHDSISTVNEFIPSDLAAELRDNPITEHLLAKLHYRVKKDYHENRRAEFEWNSLLDRLKQIETEEAAKISNYAIHRTFRGIFNLHVLARLLSAILWIVTFAVIWCEITLSIDVRYSIFYVVIQKFNSPPVTYMVGLILISYLAMCAFYSMFRLRLSSFYHLHFGGHSEANSLLFNASFILRLIFPLGINFFSTTLLDRGATTSFETAVGQMNVVPVLGQKFNLFVPVVISVLCLVTGCNLYGRLLRLLQISQFEENGPGSDQIVAEGESLVRRQRRKRARNIISNRTVAGGYLQLGQSHGSP</sequence>
<evidence type="ECO:0000256" key="6">
    <source>
        <dbReference type="SAM" id="Phobius"/>
    </source>
</evidence>
<evidence type="ECO:0000256" key="5">
    <source>
        <dbReference type="ARBA" id="ARBA00023136"/>
    </source>
</evidence>
<comment type="subcellular location">
    <subcellularLocation>
        <location evidence="1">Membrane</location>
        <topology evidence="1">Multi-pass membrane protein</topology>
    </subcellularLocation>
</comment>
<accession>A0A0H5R8Y2</accession>
<organism evidence="7">
    <name type="scientific">Spongospora subterranea</name>
    <dbReference type="NCBI Taxonomy" id="70186"/>
    <lineage>
        <taxon>Eukaryota</taxon>
        <taxon>Sar</taxon>
        <taxon>Rhizaria</taxon>
        <taxon>Endomyxa</taxon>
        <taxon>Phytomyxea</taxon>
        <taxon>Plasmodiophorida</taxon>
        <taxon>Plasmodiophoridae</taxon>
        <taxon>Spongospora</taxon>
    </lineage>
</organism>
<evidence type="ECO:0000256" key="2">
    <source>
        <dbReference type="ARBA" id="ARBA00010487"/>
    </source>
</evidence>
<feature type="transmembrane region" description="Helical" evidence="6">
    <location>
        <begin position="410"/>
        <end position="429"/>
    </location>
</feature>
<feature type="transmembrane region" description="Helical" evidence="6">
    <location>
        <begin position="75"/>
        <end position="95"/>
    </location>
</feature>
<evidence type="ECO:0000256" key="3">
    <source>
        <dbReference type="ARBA" id="ARBA00022692"/>
    </source>
</evidence>
<feature type="transmembrane region" description="Helical" evidence="6">
    <location>
        <begin position="324"/>
        <end position="349"/>
    </location>
</feature>
<protein>
    <recommendedName>
        <fullName evidence="8">LMBR1-like membrane protein</fullName>
    </recommendedName>
</protein>
<keyword evidence="5 6" id="KW-0472">Membrane</keyword>